<dbReference type="InParanoid" id="A0A3N7EAE7"/>
<dbReference type="SMR" id="A0A3N7EAE7"/>
<dbReference type="InterPro" id="IPR005123">
    <property type="entry name" value="Oxoglu/Fe-dep_dioxygenase_dom"/>
</dbReference>
<evidence type="ECO:0000313" key="10">
    <source>
        <dbReference type="Proteomes" id="UP000006729"/>
    </source>
</evidence>
<evidence type="ECO:0000256" key="2">
    <source>
        <dbReference type="ARBA" id="ARBA00022723"/>
    </source>
</evidence>
<name>A0A3N7EAE7_POPTR</name>
<keyword evidence="4 7" id="KW-0560">Oxidoreductase</keyword>
<feature type="domain" description="Fe2OG dioxygenase" evidence="8">
    <location>
        <begin position="163"/>
        <end position="267"/>
    </location>
</feature>
<dbReference type="AlphaFoldDB" id="A0A3N7EAE7"/>
<evidence type="ECO:0000256" key="4">
    <source>
        <dbReference type="ARBA" id="ARBA00023002"/>
    </source>
</evidence>
<keyword evidence="3" id="KW-0223">Dioxygenase</keyword>
<dbReference type="OMA" id="WKAINEC"/>
<evidence type="ECO:0000259" key="8">
    <source>
        <dbReference type="PROSITE" id="PS51471"/>
    </source>
</evidence>
<dbReference type="Proteomes" id="UP000006729">
    <property type="component" value="Chromosome 1"/>
</dbReference>
<dbReference type="Gene3D" id="2.60.120.330">
    <property type="entry name" value="B-lactam Antibiotic, Isopenicillin N Synthase, Chain"/>
    <property type="match status" value="1"/>
</dbReference>
<gene>
    <name evidence="9" type="ORF">POPTR_001G175900</name>
</gene>
<proteinExistence type="inferred from homology"/>
<reference evidence="9 10" key="1">
    <citation type="journal article" date="2006" name="Science">
        <title>The genome of black cottonwood, Populus trichocarpa (Torr. &amp; Gray).</title>
        <authorList>
            <person name="Tuskan G.A."/>
            <person name="Difazio S."/>
            <person name="Jansson S."/>
            <person name="Bohlmann J."/>
            <person name="Grigoriev I."/>
            <person name="Hellsten U."/>
            <person name="Putnam N."/>
            <person name="Ralph S."/>
            <person name="Rombauts S."/>
            <person name="Salamov A."/>
            <person name="Schein J."/>
            <person name="Sterck L."/>
            <person name="Aerts A."/>
            <person name="Bhalerao R.R."/>
            <person name="Bhalerao R.P."/>
            <person name="Blaudez D."/>
            <person name="Boerjan W."/>
            <person name="Brun A."/>
            <person name="Brunner A."/>
            <person name="Busov V."/>
            <person name="Campbell M."/>
            <person name="Carlson J."/>
            <person name="Chalot M."/>
            <person name="Chapman J."/>
            <person name="Chen G.L."/>
            <person name="Cooper D."/>
            <person name="Coutinho P.M."/>
            <person name="Couturier J."/>
            <person name="Covert S."/>
            <person name="Cronk Q."/>
            <person name="Cunningham R."/>
            <person name="Davis J."/>
            <person name="Degroeve S."/>
            <person name="Dejardin A."/>
            <person name="Depamphilis C."/>
            <person name="Detter J."/>
            <person name="Dirks B."/>
            <person name="Dubchak I."/>
            <person name="Duplessis S."/>
            <person name="Ehlting J."/>
            <person name="Ellis B."/>
            <person name="Gendler K."/>
            <person name="Goodstein D."/>
            <person name="Gribskov M."/>
            <person name="Grimwood J."/>
            <person name="Groover A."/>
            <person name="Gunter L."/>
            <person name="Hamberger B."/>
            <person name="Heinze B."/>
            <person name="Helariutta Y."/>
            <person name="Henrissat B."/>
            <person name="Holligan D."/>
            <person name="Holt R."/>
            <person name="Huang W."/>
            <person name="Islam-Faridi N."/>
            <person name="Jones S."/>
            <person name="Jones-Rhoades M."/>
            <person name="Jorgensen R."/>
            <person name="Joshi C."/>
            <person name="Kangasjarvi J."/>
            <person name="Karlsson J."/>
            <person name="Kelleher C."/>
            <person name="Kirkpatrick R."/>
            <person name="Kirst M."/>
            <person name="Kohler A."/>
            <person name="Kalluri U."/>
            <person name="Larimer F."/>
            <person name="Leebens-Mack J."/>
            <person name="Leple J.C."/>
            <person name="Locascio P."/>
            <person name="Lou Y."/>
            <person name="Lucas S."/>
            <person name="Martin F."/>
            <person name="Montanini B."/>
            <person name="Napoli C."/>
            <person name="Nelson D.R."/>
            <person name="Nelson C."/>
            <person name="Nieminen K."/>
            <person name="Nilsson O."/>
            <person name="Pereda V."/>
            <person name="Peter G."/>
            <person name="Philippe R."/>
            <person name="Pilate G."/>
            <person name="Poliakov A."/>
            <person name="Razumovskaya J."/>
            <person name="Richardson P."/>
            <person name="Rinaldi C."/>
            <person name="Ritland K."/>
            <person name="Rouze P."/>
            <person name="Ryaboy D."/>
            <person name="Schmutz J."/>
            <person name="Schrader J."/>
            <person name="Segerman B."/>
            <person name="Shin H."/>
            <person name="Siddiqui A."/>
            <person name="Sterky F."/>
            <person name="Terry A."/>
            <person name="Tsai C.J."/>
            <person name="Uberbacher E."/>
            <person name="Unneberg P."/>
            <person name="Vahala J."/>
            <person name="Wall K."/>
            <person name="Wessler S."/>
            <person name="Yang G."/>
            <person name="Yin T."/>
            <person name="Douglas C."/>
            <person name="Marra M."/>
            <person name="Sandberg G."/>
            <person name="Van de Peer Y."/>
            <person name="Rokhsar D."/>
        </authorList>
    </citation>
    <scope>NUCLEOTIDE SEQUENCE [LARGE SCALE GENOMIC DNA]</scope>
    <source>
        <strain evidence="10">cv. Nisqually</strain>
        <strain evidence="9">Nisqually-1</strain>
    </source>
</reference>
<dbReference type="PROSITE" id="PS51471">
    <property type="entry name" value="FE2OG_OXY"/>
    <property type="match status" value="1"/>
</dbReference>
<organism evidence="9 10">
    <name type="scientific">Populus trichocarpa</name>
    <name type="common">Western balsam poplar</name>
    <name type="synonym">Populus balsamifera subsp. trichocarpa</name>
    <dbReference type="NCBI Taxonomy" id="3694"/>
    <lineage>
        <taxon>Eukaryota</taxon>
        <taxon>Viridiplantae</taxon>
        <taxon>Streptophyta</taxon>
        <taxon>Embryophyta</taxon>
        <taxon>Tracheophyta</taxon>
        <taxon>Spermatophyta</taxon>
        <taxon>Magnoliopsida</taxon>
        <taxon>eudicotyledons</taxon>
        <taxon>Gunneridae</taxon>
        <taxon>Pentapetalae</taxon>
        <taxon>rosids</taxon>
        <taxon>fabids</taxon>
        <taxon>Malpighiales</taxon>
        <taxon>Salicaceae</taxon>
        <taxon>Saliceae</taxon>
        <taxon>Populus</taxon>
    </lineage>
</organism>
<dbReference type="SUPFAM" id="SSF51197">
    <property type="entry name" value="Clavaminate synthase-like"/>
    <property type="match status" value="1"/>
</dbReference>
<evidence type="ECO:0000256" key="1">
    <source>
        <dbReference type="ARBA" id="ARBA00008056"/>
    </source>
</evidence>
<dbReference type="InterPro" id="IPR044861">
    <property type="entry name" value="IPNS-like_FE2OG_OXY"/>
</dbReference>
<keyword evidence="5 7" id="KW-0408">Iron</keyword>
<protein>
    <recommendedName>
        <fullName evidence="8">Fe2OG dioxygenase domain-containing protein</fullName>
    </recommendedName>
</protein>
<sequence>MSQETPFQLPSIDFCKSDLKPGTSEWDLVKSQVWKAISEHGCFKALFEKIPLNVENSFLGEVKELFDLPLQTKRQHVSEIPFYSYFGKSTPPLQYESFGIEDPSIFENCNNFTNVLWPHGNPDFRENINYFSTKVSEFEKLIRRMILESLSLGNYLDEHMSSTTCVLRVMKYQVPQITEPTYTSKPHTDKNLITILYQNQVDGLEVQTKHGEWIGVELSHDHSFVILIGESFRAWTNGRLHPPYHRVRMSGREARYSAGLFSFFKAGYKTKTPEDLIDEDHPLLYKPFDYFEFLKFFSDWAPKAQPNQCALKAYCGV</sequence>
<dbReference type="Pfam" id="PF03171">
    <property type="entry name" value="2OG-FeII_Oxy"/>
    <property type="match status" value="1"/>
</dbReference>
<dbReference type="Gramene" id="Potri.001G175900.2.v4.1">
    <property type="protein sequence ID" value="Potri.001G175900.2.v4.1"/>
    <property type="gene ID" value="Potri.001G175900.v4.1"/>
</dbReference>
<dbReference type="Pfam" id="PF14226">
    <property type="entry name" value="DIOX_N"/>
    <property type="match status" value="1"/>
</dbReference>
<dbReference type="InterPro" id="IPR050231">
    <property type="entry name" value="Iron_ascorbate_oxido_reductase"/>
</dbReference>
<reference evidence="9" key="2">
    <citation type="submission" date="2017-07" db="EMBL/GenBank/DDBJ databases">
        <title>WGS assembly of Populus trichocarpa.</title>
        <authorList>
            <person name="Tuskan G."/>
            <person name="Difazio S."/>
            <person name="Jansson S."/>
            <person name="Bohlmann J."/>
            <person name="Grigoriev I."/>
            <person name="Hellsten U."/>
            <person name="Putnam N."/>
            <person name="Ralph S."/>
            <person name="Rombauts S."/>
            <person name="Salamov A."/>
            <person name="Schein J."/>
            <person name="Sterck L."/>
            <person name="Aerts A."/>
            <person name="Bhalerao R."/>
            <person name="Bhalerao R."/>
            <person name="Blaudez D."/>
            <person name="Boerjan W."/>
            <person name="Brun A."/>
            <person name="Brunner A."/>
            <person name="Busov V."/>
            <person name="Campbell M."/>
            <person name="Carlson J."/>
            <person name="Chalot M."/>
            <person name="Chapman J."/>
            <person name="Chen G."/>
            <person name="Cooper D."/>
            <person name="Coutinho P."/>
            <person name="Couturier J."/>
            <person name="Covert S."/>
            <person name="Cronk Q."/>
            <person name="Cunningham R."/>
            <person name="Davis J."/>
            <person name="Degroeve S."/>
            <person name="Dejardin A."/>
            <person name="Depamphilis C."/>
            <person name="Detter J."/>
            <person name="Dirks B."/>
            <person name="Dubchak I."/>
            <person name="Duplessis S."/>
            <person name="Ehlting J."/>
            <person name="Ellis B."/>
            <person name="Gendler K."/>
            <person name="Goodstein D."/>
            <person name="Gribskov M."/>
            <person name="Grimwood J."/>
            <person name="Groover A."/>
            <person name="Gunter L."/>
            <person name="Hamberger B."/>
            <person name="Heinze B."/>
            <person name="Helariutta Y."/>
            <person name="Henrissat B."/>
            <person name="Holligan D."/>
            <person name="Holt R."/>
            <person name="Huang W."/>
            <person name="Islam-Faridi N."/>
            <person name="Jones S."/>
            <person name="Jones-Rhoades M."/>
            <person name="Jorgensen R."/>
            <person name="Joshi C."/>
            <person name="Kangasjarvi J."/>
            <person name="Karlsson J."/>
            <person name="Kelleher C."/>
            <person name="Kirkpatrick R."/>
            <person name="Kirst M."/>
            <person name="Kohler A."/>
            <person name="Kalluri U."/>
            <person name="Larimer F."/>
            <person name="Leebens-Mack J."/>
            <person name="Leple J."/>
            <person name="Locascio P."/>
            <person name="Lou Y."/>
            <person name="Lucas S."/>
            <person name="Martin F."/>
            <person name="Montanini B."/>
            <person name="Napoli C."/>
            <person name="Nelson D."/>
            <person name="Nelson C."/>
            <person name="Nieminen K."/>
            <person name="Nilsson O."/>
            <person name="Pereda V."/>
            <person name="Peter G."/>
            <person name="Philippe R."/>
            <person name="Pilate G."/>
            <person name="Poliakov A."/>
            <person name="Razumovskaya J."/>
            <person name="Richardson P."/>
            <person name="Rinaldi C."/>
            <person name="Ritland K."/>
            <person name="Rouze P."/>
            <person name="Ryaboy D."/>
            <person name="Schmutz J."/>
            <person name="Schrader J."/>
            <person name="Segerman B."/>
            <person name="Shin H."/>
            <person name="Siddiqui A."/>
            <person name="Sterky F."/>
            <person name="Terry A."/>
            <person name="Tsai C."/>
            <person name="Uberbacher E."/>
            <person name="Unneberg P."/>
            <person name="Vahala J."/>
            <person name="Wall K."/>
            <person name="Wessler S."/>
            <person name="Yang G."/>
            <person name="Yin T."/>
            <person name="Douglas C."/>
            <person name="Marra M."/>
            <person name="Sandberg G."/>
            <person name="Van De Peer Y."/>
            <person name="Rokhsar D."/>
        </authorList>
    </citation>
    <scope>NUCLEOTIDE SEQUENCE</scope>
    <source>
        <strain evidence="9">Nisqually-1</strain>
    </source>
</reference>
<accession>A0A3N7EAE7</accession>
<dbReference type="InterPro" id="IPR027443">
    <property type="entry name" value="IPNS-like_sf"/>
</dbReference>
<dbReference type="GO" id="GO:0016706">
    <property type="term" value="F:2-oxoglutarate-dependent dioxygenase activity"/>
    <property type="evidence" value="ECO:0000318"/>
    <property type="project" value="GO_Central"/>
</dbReference>
<dbReference type="GO" id="GO:0046872">
    <property type="term" value="F:metal ion binding"/>
    <property type="evidence" value="ECO:0007669"/>
    <property type="project" value="UniProtKB-KW"/>
</dbReference>
<comment type="similarity">
    <text evidence="1 7">Belongs to the iron/ascorbate-dependent oxidoreductase family.</text>
</comment>
<dbReference type="PANTHER" id="PTHR47990">
    <property type="entry name" value="2-OXOGLUTARATE (2OG) AND FE(II)-DEPENDENT OXYGENASE SUPERFAMILY PROTEIN-RELATED"/>
    <property type="match status" value="1"/>
</dbReference>
<dbReference type="STRING" id="3694.A0A3N7EAE7"/>
<dbReference type="InterPro" id="IPR026992">
    <property type="entry name" value="DIOX_N"/>
</dbReference>
<dbReference type="EMBL" id="CM009290">
    <property type="protein sequence ID" value="RQO85018.1"/>
    <property type="molecule type" value="Genomic_DNA"/>
</dbReference>
<keyword evidence="2 7" id="KW-0479">Metal-binding</keyword>
<evidence type="ECO:0000256" key="5">
    <source>
        <dbReference type="ARBA" id="ARBA00023004"/>
    </source>
</evidence>
<evidence type="ECO:0000256" key="6">
    <source>
        <dbReference type="ARBA" id="ARBA00057022"/>
    </source>
</evidence>
<dbReference type="OrthoDB" id="288590at2759"/>
<evidence type="ECO:0000256" key="7">
    <source>
        <dbReference type="RuleBase" id="RU003682"/>
    </source>
</evidence>
<comment type="function">
    <text evidence="6">Probable 2-oxoglutarate-dependent dioxygenase that may be involved in glucosinolates biosynthesis. May play a role in the production of aliphatic glucosinolates.</text>
</comment>
<dbReference type="EMBL" id="CM009290">
    <property type="protein sequence ID" value="RQO85017.1"/>
    <property type="molecule type" value="Genomic_DNA"/>
</dbReference>
<evidence type="ECO:0000256" key="3">
    <source>
        <dbReference type="ARBA" id="ARBA00022964"/>
    </source>
</evidence>
<keyword evidence="10" id="KW-1185">Reference proteome</keyword>
<evidence type="ECO:0000313" key="9">
    <source>
        <dbReference type="EMBL" id="RQO85017.1"/>
    </source>
</evidence>
<dbReference type="FunFam" id="2.60.120.330:FF:000022">
    <property type="entry name" value="Probable 2-oxoglutarate-dependent dioxygenase AOP1.2"/>
    <property type="match status" value="1"/>
</dbReference>